<dbReference type="InterPro" id="IPR011990">
    <property type="entry name" value="TPR-like_helical_dom_sf"/>
</dbReference>
<accession>A0A420DJF7</accession>
<keyword evidence="1" id="KW-0201">Cytochrome c-type biogenesis</keyword>
<name>A0A420DJF7_9RHOB</name>
<evidence type="ECO:0000313" key="3">
    <source>
        <dbReference type="EMBL" id="RKE94351.1"/>
    </source>
</evidence>
<dbReference type="SUPFAM" id="SSF48452">
    <property type="entry name" value="TPR-like"/>
    <property type="match status" value="1"/>
</dbReference>
<dbReference type="GO" id="GO:0017004">
    <property type="term" value="P:cytochrome complex assembly"/>
    <property type="evidence" value="ECO:0007669"/>
    <property type="project" value="UniProtKB-KW"/>
</dbReference>
<dbReference type="InterPro" id="IPR017560">
    <property type="entry name" value="Cyt_c_biogenesis_CcmI"/>
</dbReference>
<reference evidence="3 4" key="1">
    <citation type="submission" date="2018-09" db="EMBL/GenBank/DDBJ databases">
        <title>Genomic Encyclopedia of Archaeal and Bacterial Type Strains, Phase II (KMG-II): from individual species to whole genera.</title>
        <authorList>
            <person name="Goeker M."/>
        </authorList>
    </citation>
    <scope>NUCLEOTIDE SEQUENCE [LARGE SCALE GENOMIC DNA]</scope>
    <source>
        <strain evidence="3 4">DSM 11458</strain>
    </source>
</reference>
<keyword evidence="2" id="KW-0812">Transmembrane</keyword>
<organism evidence="3 4">
    <name type="scientific">Sulfitobacter guttiformis</name>
    <dbReference type="NCBI Taxonomy" id="74349"/>
    <lineage>
        <taxon>Bacteria</taxon>
        <taxon>Pseudomonadati</taxon>
        <taxon>Pseudomonadota</taxon>
        <taxon>Alphaproteobacteria</taxon>
        <taxon>Rhodobacterales</taxon>
        <taxon>Roseobacteraceae</taxon>
        <taxon>Sulfitobacter</taxon>
    </lineage>
</organism>
<dbReference type="NCBIfam" id="TIGR03142">
    <property type="entry name" value="cytochro_ccmI"/>
    <property type="match status" value="1"/>
</dbReference>
<keyword evidence="4" id="KW-1185">Reference proteome</keyword>
<evidence type="ECO:0000256" key="1">
    <source>
        <dbReference type="ARBA" id="ARBA00022748"/>
    </source>
</evidence>
<dbReference type="Proteomes" id="UP000284407">
    <property type="component" value="Unassembled WGS sequence"/>
</dbReference>
<dbReference type="EMBL" id="RAQK01000002">
    <property type="protein sequence ID" value="RKE94351.1"/>
    <property type="molecule type" value="Genomic_DNA"/>
</dbReference>
<evidence type="ECO:0000256" key="2">
    <source>
        <dbReference type="SAM" id="Phobius"/>
    </source>
</evidence>
<proteinExistence type="predicted"/>
<dbReference type="AlphaFoldDB" id="A0A420DJF7"/>
<keyword evidence="2" id="KW-0472">Membrane</keyword>
<evidence type="ECO:0000313" key="4">
    <source>
        <dbReference type="Proteomes" id="UP000284407"/>
    </source>
</evidence>
<feature type="transmembrane region" description="Helical" evidence="2">
    <location>
        <begin position="93"/>
        <end position="114"/>
    </location>
</feature>
<gene>
    <name evidence="3" type="ORF">C8N30_3476</name>
</gene>
<dbReference type="RefSeq" id="WP_322787470.1">
    <property type="nucleotide sequence ID" value="NZ_RAQK01000002.1"/>
</dbReference>
<keyword evidence="2" id="KW-1133">Transmembrane helix</keyword>
<comment type="caution">
    <text evidence="3">The sequence shown here is derived from an EMBL/GenBank/DDBJ whole genome shotgun (WGS) entry which is preliminary data.</text>
</comment>
<feature type="transmembrane region" description="Helical" evidence="2">
    <location>
        <begin position="6"/>
        <end position="24"/>
    </location>
</feature>
<sequence>MVSFWIVAGAITLMVAGVLAAAVIRGARREVGSRAASDVEVYRAQLAEVDRDVARGVIGQSDAERVHAEVARRLIAADKAQTDERASTTTAPVGLALALIGTGLIASVASYLWLGAPGYGDMGLQDRIAFAEEVRTSRPAQVVAERSLPEFVDPVEMDERYVTLMAQLRETVAERPDDLQGHTLLVQQERRIGNFVAAKQAMSRVVALKRDTVTAQELADLGELQVLAAGGYVSPEAEMSLRAALTQDAGNGTARYYLGLMLAQTGRPDQAFRIWDGLLRAGPEEAPWIPPIVAQIEELAQLAGVRYALPEIGSSAARGPSAEDIDNASDMTPAERMDMIGSMVSGLSQRLATEGGPARDWARLISSLGVLGKWERAQAIHANAIDVFSDDPAAIDLLNAAGQQAGVVD</sequence>
<dbReference type="Gene3D" id="1.25.40.10">
    <property type="entry name" value="Tetratricopeptide repeat domain"/>
    <property type="match status" value="1"/>
</dbReference>
<dbReference type="STRING" id="1443111.Z949_999"/>
<protein>
    <submittedName>
        <fullName evidence="3">Cytochrome c-type biogenesis protein CcmH</fullName>
    </submittedName>
</protein>